<dbReference type="SMART" id="SM00271">
    <property type="entry name" value="DnaJ"/>
    <property type="match status" value="1"/>
</dbReference>
<feature type="compositionally biased region" description="Pro residues" evidence="1">
    <location>
        <begin position="1156"/>
        <end position="1165"/>
    </location>
</feature>
<feature type="compositionally biased region" description="Polar residues" evidence="1">
    <location>
        <begin position="948"/>
        <end position="962"/>
    </location>
</feature>
<accession>A0A5J9UNI6</accession>
<dbReference type="OrthoDB" id="10250354at2759"/>
<dbReference type="Pfam" id="PF11926">
    <property type="entry name" value="DUF3444"/>
    <property type="match status" value="2"/>
</dbReference>
<dbReference type="PRINTS" id="PR00625">
    <property type="entry name" value="JDOMAIN"/>
</dbReference>
<name>A0A5J9UNI6_9POAL</name>
<feature type="compositionally biased region" description="Polar residues" evidence="1">
    <location>
        <begin position="374"/>
        <end position="384"/>
    </location>
</feature>
<feature type="compositionally biased region" description="Low complexity" evidence="1">
    <location>
        <begin position="553"/>
        <end position="562"/>
    </location>
</feature>
<evidence type="ECO:0000313" key="3">
    <source>
        <dbReference type="EMBL" id="TVU24974.1"/>
    </source>
</evidence>
<dbReference type="SUPFAM" id="SSF46565">
    <property type="entry name" value="Chaperone J-domain"/>
    <property type="match status" value="1"/>
</dbReference>
<evidence type="ECO:0000313" key="4">
    <source>
        <dbReference type="Proteomes" id="UP000324897"/>
    </source>
</evidence>
<sequence length="1190" mass="132423">CGQFCNFKSQRQSPRLDHKNSPSPKHLCRFTALCSASFLPFAAPTDCSPENRQPDLLRLLPWRRTARRLAAATDRDGPALRMTESNREEAFRAREIAAKKIENKDFVGAQKIALKAQKLFPELENVSQLLTICKVHCAAEAKVNGEMDWYGILEVEAAADEASIRKQYRKLAFSLHPDKNSFAGAEAAFKLVAEAHSILCDQGRRRSYDTKRKNGSRSVAKARQNRTDANKGSMPVSETTFWTMCPHCKIRYQYHSYILNSMVRCLKCTRNFYAYHLKEDPMPTSLDVPGVSQVPTNMFPNQQQDTPSQQGHPMQPSSAGKTHLKPNGPQVPANMFPNLQLDPPSQQGDPEQPSSVGGATHVQPNVPQVPANMFPNQLHGTASQHGHPVKLSSAGGGTDTKLRMNVAQRDEFIKEHSRSDSDVKANQSEMTSGKKFQFSTPNQEKSSDPTPDPAGPNIANRNKSVREDAASAPDVINEPASAKLCSAGGKSDGEPRINVAEGNGYIKRNSSAGGEKKANQSDKNTGGRSMPDPADIKIVNGKKFGTEGAPTVSSAARSSCLRRSGRRKQDADGFFSLNSASNKRQRKHDLPSDVDMVCKEKNDNNVSSAVRQSDPPHASCKVDIQEKGKATDTSDLDDINKTEATDTVGEKKTCYSEFVSFPDPDFFDFEKLRDVSLFSVGDIWALYDNLDGMPRYYAQIKSFDSSNFKVRWLFYDAMNEEEEKWNDEELPVACGNFFLGKGKEVSQDRSMFSHMVSWTKGKKRNSFVIYPKMGEVWALYKGWSTQWSSDPDNHRSYEYDVVEVLSSMSANDGATVKPLIRIKGFVSLFAPANDSSSFIIPSSELLRFSHSIPFYRTKGNEKDGVPGGFLELDNACLPADLDAAFSSVTLDSYMSLSKEISSRFIDFTTETTNDKMDLGDEQIAQNENHSEAHGCHPMSTDNHKDVSSEQGSPLQKNDNEFGDSSLQDCLSPNIHTYPDPEFHNFEDDRAFEKFEREIWAIYMNWAPDWAPSRIDACEFAIGEIVKRTEASTKLTFLTQVDGYRSVFKPDKQKGVMEVPTGEILRFSHRIPSFRLTEERGGKLRGFYELDPASVPDVFLFELGKIQTNFSVKKEREEKNIYGLHPSKAQSSLSVHCSRLRRLAPWQQNPTSSTAPSPAPVPRPAVSPPVTPLLPAPGIDAPMSCPHYFVA</sequence>
<feature type="non-terminal residue" evidence="3">
    <location>
        <position position="1"/>
    </location>
</feature>
<dbReference type="InterPro" id="IPR036869">
    <property type="entry name" value="J_dom_sf"/>
</dbReference>
<dbReference type="GO" id="GO:0005783">
    <property type="term" value="C:endoplasmic reticulum"/>
    <property type="evidence" value="ECO:0007669"/>
    <property type="project" value="UniProtKB-ARBA"/>
</dbReference>
<keyword evidence="4" id="KW-1185">Reference proteome</keyword>
<dbReference type="PROSITE" id="PS50076">
    <property type="entry name" value="DNAJ_2"/>
    <property type="match status" value="1"/>
</dbReference>
<evidence type="ECO:0000259" key="2">
    <source>
        <dbReference type="PROSITE" id="PS50076"/>
    </source>
</evidence>
<dbReference type="Pfam" id="PF00226">
    <property type="entry name" value="DnaJ"/>
    <property type="match status" value="1"/>
</dbReference>
<feature type="region of interest" description="Disordered" evidence="1">
    <location>
        <begin position="1143"/>
        <end position="1165"/>
    </location>
</feature>
<organism evidence="3 4">
    <name type="scientific">Eragrostis curvula</name>
    <name type="common">weeping love grass</name>
    <dbReference type="NCBI Taxonomy" id="38414"/>
    <lineage>
        <taxon>Eukaryota</taxon>
        <taxon>Viridiplantae</taxon>
        <taxon>Streptophyta</taxon>
        <taxon>Embryophyta</taxon>
        <taxon>Tracheophyta</taxon>
        <taxon>Spermatophyta</taxon>
        <taxon>Magnoliopsida</taxon>
        <taxon>Liliopsida</taxon>
        <taxon>Poales</taxon>
        <taxon>Poaceae</taxon>
        <taxon>PACMAD clade</taxon>
        <taxon>Chloridoideae</taxon>
        <taxon>Eragrostideae</taxon>
        <taxon>Eragrostidinae</taxon>
        <taxon>Eragrostis</taxon>
    </lineage>
</organism>
<dbReference type="Gramene" id="TVU24974">
    <property type="protein sequence ID" value="TVU24974"/>
    <property type="gene ID" value="EJB05_27446"/>
</dbReference>
<feature type="compositionally biased region" description="Polar residues" evidence="1">
    <location>
        <begin position="293"/>
        <end position="320"/>
    </location>
</feature>
<feature type="region of interest" description="Disordered" evidence="1">
    <location>
        <begin position="286"/>
        <end position="593"/>
    </location>
</feature>
<reference evidence="3 4" key="1">
    <citation type="journal article" date="2019" name="Sci. Rep.">
        <title>A high-quality genome of Eragrostis curvula grass provides insights into Poaceae evolution and supports new strategies to enhance forage quality.</title>
        <authorList>
            <person name="Carballo J."/>
            <person name="Santos B.A.C.M."/>
            <person name="Zappacosta D."/>
            <person name="Garbus I."/>
            <person name="Selva J.P."/>
            <person name="Gallo C.A."/>
            <person name="Diaz A."/>
            <person name="Albertini E."/>
            <person name="Caccamo M."/>
            <person name="Echenique V."/>
        </authorList>
    </citation>
    <scope>NUCLEOTIDE SEQUENCE [LARGE SCALE GENOMIC DNA]</scope>
    <source>
        <strain evidence="4">cv. Victoria</strain>
        <tissue evidence="3">Leaf</tissue>
    </source>
</reference>
<feature type="compositionally biased region" description="Basic and acidic residues" evidence="1">
    <location>
        <begin position="408"/>
        <end position="423"/>
    </location>
</feature>
<proteinExistence type="predicted"/>
<dbReference type="CDD" id="cd06257">
    <property type="entry name" value="DnaJ"/>
    <property type="match status" value="1"/>
</dbReference>
<protein>
    <recommendedName>
        <fullName evidence="2">J domain-containing protein</fullName>
    </recommendedName>
</protein>
<feature type="region of interest" description="Disordered" evidence="1">
    <location>
        <begin position="606"/>
        <end position="642"/>
    </location>
</feature>
<dbReference type="InterPro" id="IPR024593">
    <property type="entry name" value="DUF3444"/>
</dbReference>
<feature type="region of interest" description="Disordered" evidence="1">
    <location>
        <begin position="206"/>
        <end position="233"/>
    </location>
</feature>
<feature type="domain" description="J" evidence="2">
    <location>
        <begin position="148"/>
        <end position="212"/>
    </location>
</feature>
<dbReference type="Gene3D" id="1.10.287.110">
    <property type="entry name" value="DnaJ domain"/>
    <property type="match status" value="1"/>
</dbReference>
<dbReference type="InterPro" id="IPR018253">
    <property type="entry name" value="DnaJ_domain_CS"/>
</dbReference>
<dbReference type="EMBL" id="RWGY01000013">
    <property type="protein sequence ID" value="TVU24974.1"/>
    <property type="molecule type" value="Genomic_DNA"/>
</dbReference>
<dbReference type="Proteomes" id="UP000324897">
    <property type="component" value="Chromosome 2"/>
</dbReference>
<feature type="compositionally biased region" description="Polar residues" evidence="1">
    <location>
        <begin position="343"/>
        <end position="366"/>
    </location>
</feature>
<feature type="compositionally biased region" description="Basic and acidic residues" evidence="1">
    <location>
        <begin position="623"/>
        <end position="642"/>
    </location>
</feature>
<dbReference type="PANTHER" id="PTHR47374">
    <property type="entry name" value="ENDOSOME ANTIGEN-LIKE PROTEIN, PUTATIVE (DUF3444)-RELATED"/>
    <property type="match status" value="1"/>
</dbReference>
<dbReference type="InterPro" id="IPR001623">
    <property type="entry name" value="DnaJ_domain"/>
</dbReference>
<gene>
    <name evidence="3" type="ORF">EJB05_27446</name>
</gene>
<dbReference type="PROSITE" id="PS00636">
    <property type="entry name" value="DNAJ_1"/>
    <property type="match status" value="1"/>
</dbReference>
<evidence type="ECO:0000256" key="1">
    <source>
        <dbReference type="SAM" id="MobiDB-lite"/>
    </source>
</evidence>
<dbReference type="PANTHER" id="PTHR47374:SF9">
    <property type="entry name" value="DUF3444 DOMAIN-CONTAINING PROTEIN"/>
    <property type="match status" value="1"/>
</dbReference>
<feature type="region of interest" description="Disordered" evidence="1">
    <location>
        <begin position="929"/>
        <end position="962"/>
    </location>
</feature>
<dbReference type="AlphaFoldDB" id="A0A5J9UNI6"/>
<comment type="caution">
    <text evidence="3">The sequence shown here is derived from an EMBL/GenBank/DDBJ whole genome shotgun (WGS) entry which is preliminary data.</text>
</comment>